<dbReference type="PANTHER" id="PTHR13710:SF105">
    <property type="entry name" value="ATP-DEPENDENT DNA HELICASE Q1"/>
    <property type="match status" value="1"/>
</dbReference>
<dbReference type="PROSITE" id="PS50967">
    <property type="entry name" value="HRDC"/>
    <property type="match status" value="1"/>
</dbReference>
<dbReference type="InterPro" id="IPR032284">
    <property type="entry name" value="RecQ_Zn-bd"/>
</dbReference>
<evidence type="ECO:0000259" key="18">
    <source>
        <dbReference type="PROSITE" id="PS51192"/>
    </source>
</evidence>
<evidence type="ECO:0000259" key="19">
    <source>
        <dbReference type="PROSITE" id="PS51194"/>
    </source>
</evidence>
<evidence type="ECO:0000256" key="10">
    <source>
        <dbReference type="ARBA" id="ARBA00022840"/>
    </source>
</evidence>
<evidence type="ECO:0000259" key="17">
    <source>
        <dbReference type="PROSITE" id="PS50967"/>
    </source>
</evidence>
<dbReference type="Gene3D" id="1.10.150.80">
    <property type="entry name" value="HRDC domain"/>
    <property type="match status" value="1"/>
</dbReference>
<feature type="domain" description="Helicase C-terminal" evidence="19">
    <location>
        <begin position="220"/>
        <end position="370"/>
    </location>
</feature>
<sequence length="607" mass="67763">MRDQSDNNAPLHVLQTVFGYPSFRGQQADIVNHVAGGGDALVLMPTGGGKSLCYQIPSLVRDGVGVVISPLIALMQDQVDALAEVGVRAAFLNSTQSFEETIRTEKAVRKGELDLVYVAPERLMTPRCLELLESSKIALFAIDEAHCVSQWGHDFRPEYIKLSILHERFPQVPRIALTATADPQTRAEIARRLQLEDAAQFVSSFDRPNIRYQIVEKTNGRKQVLDFIREEHPGDAGIVYCLSRKKVEETADFLNEHGLTALPYHAGMDHATRAANQSRFLREDGIVMVATIAFGMGIDKPDVRFVCHLDLPKSIEGYYQETGRAGRDGAPADAWMAYGLQDVVQQRRMIDESEADENFKRVQTAKLDAMLGLCETLNCRRVRLLDYFGQSSGPCGNCDICLAPPVSYDGTVQMQKLLSSIYRVDQRFGGGHVIDVLRGTDSDKVKQWRHDKVSTFGIGSETSEAEWRAILRQAIALGLVVVDHDSYGALKLTADARPVLKGERTVQLRQYQKPAKKKRESAKPKGYVESELSSSEQGIFEKLRWWRVETARKHNVPAYVIFHDATMREIAKMKPSSLDDLRNVSGVGEKKLESYGEEIIALIAELV</sequence>
<dbReference type="GO" id="GO:0016787">
    <property type="term" value="F:hydrolase activity"/>
    <property type="evidence" value="ECO:0007669"/>
    <property type="project" value="UniProtKB-KW"/>
</dbReference>
<dbReference type="PANTHER" id="PTHR13710">
    <property type="entry name" value="DNA HELICASE RECQ FAMILY MEMBER"/>
    <property type="match status" value="1"/>
</dbReference>
<dbReference type="InterPro" id="IPR044876">
    <property type="entry name" value="HRDC_dom_sf"/>
</dbReference>
<dbReference type="CDD" id="cd17920">
    <property type="entry name" value="DEXHc_RecQ"/>
    <property type="match status" value="1"/>
</dbReference>
<dbReference type="GO" id="GO:0006310">
    <property type="term" value="P:DNA recombination"/>
    <property type="evidence" value="ECO:0007669"/>
    <property type="project" value="UniProtKB-UniRule"/>
</dbReference>
<dbReference type="GO" id="GO:0043138">
    <property type="term" value="F:3'-5' DNA helicase activity"/>
    <property type="evidence" value="ECO:0007669"/>
    <property type="project" value="UniProtKB-EC"/>
</dbReference>
<dbReference type="GO" id="GO:0003677">
    <property type="term" value="F:DNA binding"/>
    <property type="evidence" value="ECO:0007669"/>
    <property type="project" value="UniProtKB-KW"/>
</dbReference>
<dbReference type="GO" id="GO:0009378">
    <property type="term" value="F:four-way junction helicase activity"/>
    <property type="evidence" value="ECO:0007669"/>
    <property type="project" value="TreeGrafter"/>
</dbReference>
<dbReference type="GO" id="GO:0043590">
    <property type="term" value="C:bacterial nucleoid"/>
    <property type="evidence" value="ECO:0007669"/>
    <property type="project" value="TreeGrafter"/>
</dbReference>
<keyword evidence="14" id="KW-0413">Isomerase</keyword>
<dbReference type="InterPro" id="IPR006293">
    <property type="entry name" value="DNA_helicase_ATP-dep_RecQ_bac"/>
</dbReference>
<evidence type="ECO:0000256" key="14">
    <source>
        <dbReference type="ARBA" id="ARBA00023235"/>
    </source>
</evidence>
<reference evidence="20 21" key="1">
    <citation type="submission" date="2016-02" db="EMBL/GenBank/DDBJ databases">
        <authorList>
            <person name="Wen L."/>
            <person name="He K."/>
            <person name="Yang H."/>
        </authorList>
    </citation>
    <scope>NUCLEOTIDE SEQUENCE [LARGE SCALE GENOMIC DNA]</scope>
    <source>
        <strain evidence="20 21">TSA40</strain>
    </source>
</reference>
<dbReference type="SMART" id="SM00341">
    <property type="entry name" value="HRDC"/>
    <property type="match status" value="1"/>
</dbReference>
<dbReference type="FunFam" id="3.40.50.300:FF:000296">
    <property type="entry name" value="ATP-dependent DNA helicase RecQ"/>
    <property type="match status" value="1"/>
</dbReference>
<comment type="catalytic activity">
    <reaction evidence="15">
        <text>Couples ATP hydrolysis with the unwinding of duplex DNA by translocating in the 3'-5' direction.</text>
        <dbReference type="EC" id="5.6.2.4"/>
    </reaction>
</comment>
<dbReference type="GO" id="GO:0005737">
    <property type="term" value="C:cytoplasm"/>
    <property type="evidence" value="ECO:0007669"/>
    <property type="project" value="TreeGrafter"/>
</dbReference>
<evidence type="ECO:0000256" key="12">
    <source>
        <dbReference type="ARBA" id="ARBA00023172"/>
    </source>
</evidence>
<keyword evidence="4" id="KW-0479">Metal-binding</keyword>
<dbReference type="OrthoDB" id="9760034at2"/>
<dbReference type="InterPro" id="IPR011545">
    <property type="entry name" value="DEAD/DEAH_box_helicase_dom"/>
</dbReference>
<dbReference type="GO" id="GO:0005524">
    <property type="term" value="F:ATP binding"/>
    <property type="evidence" value="ECO:0007669"/>
    <property type="project" value="UniProtKB-KW"/>
</dbReference>
<gene>
    <name evidence="20" type="ORF">AYR66_16955</name>
</gene>
<dbReference type="Gene3D" id="1.10.10.10">
    <property type="entry name" value="Winged helix-like DNA-binding domain superfamily/Winged helix DNA-binding domain"/>
    <property type="match status" value="1"/>
</dbReference>
<dbReference type="Proteomes" id="UP000197535">
    <property type="component" value="Unassembled WGS sequence"/>
</dbReference>
<dbReference type="InterPro" id="IPR002121">
    <property type="entry name" value="HRDC_dom"/>
</dbReference>
<keyword evidence="21" id="KW-1185">Reference proteome</keyword>
<dbReference type="NCBIfam" id="TIGR00614">
    <property type="entry name" value="recQ_fam"/>
    <property type="match status" value="1"/>
</dbReference>
<dbReference type="PROSITE" id="PS51194">
    <property type="entry name" value="HELICASE_CTER"/>
    <property type="match status" value="1"/>
</dbReference>
<keyword evidence="5" id="KW-0547">Nucleotide-binding</keyword>
<comment type="caution">
    <text evidence="20">The sequence shown here is derived from an EMBL/GenBank/DDBJ whole genome shotgun (WGS) entry which is preliminary data.</text>
</comment>
<evidence type="ECO:0000256" key="4">
    <source>
        <dbReference type="ARBA" id="ARBA00022723"/>
    </source>
</evidence>
<dbReference type="SUPFAM" id="SSF47819">
    <property type="entry name" value="HRDC-like"/>
    <property type="match status" value="1"/>
</dbReference>
<evidence type="ECO:0000256" key="8">
    <source>
        <dbReference type="ARBA" id="ARBA00022806"/>
    </source>
</evidence>
<dbReference type="FunFam" id="1.10.10.10:FF:000175">
    <property type="entry name" value="ATP-dependent DNA helicase RecQ"/>
    <property type="match status" value="1"/>
</dbReference>
<comment type="similarity">
    <text evidence="3">Belongs to the helicase family. RecQ subfamily.</text>
</comment>
<dbReference type="GO" id="GO:0030894">
    <property type="term" value="C:replisome"/>
    <property type="evidence" value="ECO:0007669"/>
    <property type="project" value="TreeGrafter"/>
</dbReference>
<dbReference type="GO" id="GO:0006281">
    <property type="term" value="P:DNA repair"/>
    <property type="evidence" value="ECO:0007669"/>
    <property type="project" value="UniProtKB-KW"/>
</dbReference>
<dbReference type="EC" id="5.6.2.4" evidence="16"/>
<dbReference type="SUPFAM" id="SSF52540">
    <property type="entry name" value="P-loop containing nucleoside triphosphate hydrolases"/>
    <property type="match status" value="2"/>
</dbReference>
<keyword evidence="11" id="KW-0238">DNA-binding</keyword>
<keyword evidence="10" id="KW-0067">ATP-binding</keyword>
<proteinExistence type="inferred from homology"/>
<evidence type="ECO:0000313" key="21">
    <source>
        <dbReference type="Proteomes" id="UP000197535"/>
    </source>
</evidence>
<feature type="domain" description="Helicase ATP-binding" evidence="18">
    <location>
        <begin position="31"/>
        <end position="199"/>
    </location>
</feature>
<dbReference type="SMART" id="SM00490">
    <property type="entry name" value="HELICc"/>
    <property type="match status" value="1"/>
</dbReference>
<dbReference type="InterPro" id="IPR018982">
    <property type="entry name" value="RQC_domain"/>
</dbReference>
<dbReference type="Pfam" id="PF00271">
    <property type="entry name" value="Helicase_C"/>
    <property type="match status" value="1"/>
</dbReference>
<evidence type="ECO:0000256" key="3">
    <source>
        <dbReference type="ARBA" id="ARBA00005446"/>
    </source>
</evidence>
<dbReference type="EMBL" id="LSTO01000001">
    <property type="protein sequence ID" value="OWW20905.1"/>
    <property type="molecule type" value="Genomic_DNA"/>
</dbReference>
<dbReference type="FunFam" id="3.40.50.300:FF:000156">
    <property type="entry name" value="ATP-dependent DNA helicase recQ"/>
    <property type="match status" value="1"/>
</dbReference>
<dbReference type="NCBIfam" id="TIGR01389">
    <property type="entry name" value="recQ"/>
    <property type="match status" value="1"/>
</dbReference>
<evidence type="ECO:0000256" key="15">
    <source>
        <dbReference type="ARBA" id="ARBA00034617"/>
    </source>
</evidence>
<evidence type="ECO:0000256" key="16">
    <source>
        <dbReference type="NCBIfam" id="TIGR01389"/>
    </source>
</evidence>
<dbReference type="Gene3D" id="3.40.50.300">
    <property type="entry name" value="P-loop containing nucleotide triphosphate hydrolases"/>
    <property type="match status" value="2"/>
</dbReference>
<evidence type="ECO:0000256" key="9">
    <source>
        <dbReference type="ARBA" id="ARBA00022833"/>
    </source>
</evidence>
<dbReference type="InterPro" id="IPR010997">
    <property type="entry name" value="HRDC-like_sf"/>
</dbReference>
<evidence type="ECO:0000313" key="20">
    <source>
        <dbReference type="EMBL" id="OWW20905.1"/>
    </source>
</evidence>
<dbReference type="GO" id="GO:0006260">
    <property type="term" value="P:DNA replication"/>
    <property type="evidence" value="ECO:0007669"/>
    <property type="project" value="InterPro"/>
</dbReference>
<dbReference type="InterPro" id="IPR036388">
    <property type="entry name" value="WH-like_DNA-bd_sf"/>
</dbReference>
<evidence type="ECO:0000256" key="13">
    <source>
        <dbReference type="ARBA" id="ARBA00023204"/>
    </source>
</evidence>
<name>A0A254TEE5_9BURK</name>
<dbReference type="InterPro" id="IPR027417">
    <property type="entry name" value="P-loop_NTPase"/>
</dbReference>
<keyword evidence="7" id="KW-0378">Hydrolase</keyword>
<dbReference type="InterPro" id="IPR001650">
    <property type="entry name" value="Helicase_C-like"/>
</dbReference>
<evidence type="ECO:0000256" key="7">
    <source>
        <dbReference type="ARBA" id="ARBA00022801"/>
    </source>
</evidence>
<evidence type="ECO:0000256" key="11">
    <source>
        <dbReference type="ARBA" id="ARBA00023125"/>
    </source>
</evidence>
<accession>A0A254TEE5</accession>
<dbReference type="SMART" id="SM00487">
    <property type="entry name" value="DEXDc"/>
    <property type="match status" value="1"/>
</dbReference>
<organism evidence="20 21">
    <name type="scientific">Noviherbaspirillum denitrificans</name>
    <dbReference type="NCBI Taxonomy" id="1968433"/>
    <lineage>
        <taxon>Bacteria</taxon>
        <taxon>Pseudomonadati</taxon>
        <taxon>Pseudomonadota</taxon>
        <taxon>Betaproteobacteria</taxon>
        <taxon>Burkholderiales</taxon>
        <taxon>Oxalobacteraceae</taxon>
        <taxon>Noviherbaspirillum</taxon>
    </lineage>
</organism>
<dbReference type="Pfam" id="PF00270">
    <property type="entry name" value="DEAD"/>
    <property type="match status" value="1"/>
</dbReference>
<protein>
    <recommendedName>
        <fullName evidence="16">DNA helicase RecQ</fullName>
        <ecNumber evidence="16">5.6.2.4</ecNumber>
    </recommendedName>
</protein>
<keyword evidence="6" id="KW-0227">DNA damage</keyword>
<comment type="cofactor">
    <cofactor evidence="1">
        <name>Mg(2+)</name>
        <dbReference type="ChEBI" id="CHEBI:18420"/>
    </cofactor>
</comment>
<dbReference type="InterPro" id="IPR014001">
    <property type="entry name" value="Helicase_ATP-bd"/>
</dbReference>
<dbReference type="InterPro" id="IPR004589">
    <property type="entry name" value="DNA_helicase_ATP-dep_RecQ"/>
</dbReference>
<dbReference type="RefSeq" id="WP_088707765.1">
    <property type="nucleotide sequence ID" value="NZ_LSTO01000001.1"/>
</dbReference>
<evidence type="ECO:0000256" key="2">
    <source>
        <dbReference type="ARBA" id="ARBA00001947"/>
    </source>
</evidence>
<keyword evidence="12" id="KW-0233">DNA recombination</keyword>
<evidence type="ECO:0000256" key="6">
    <source>
        <dbReference type="ARBA" id="ARBA00022763"/>
    </source>
</evidence>
<keyword evidence="9" id="KW-0862">Zinc</keyword>
<evidence type="ECO:0000256" key="5">
    <source>
        <dbReference type="ARBA" id="ARBA00022741"/>
    </source>
</evidence>
<keyword evidence="13" id="KW-0234">DNA repair</keyword>
<dbReference type="Pfam" id="PF09382">
    <property type="entry name" value="RQC"/>
    <property type="match status" value="1"/>
</dbReference>
<keyword evidence="8 20" id="KW-0347">Helicase</keyword>
<dbReference type="AlphaFoldDB" id="A0A254TEE5"/>
<dbReference type="GO" id="GO:0009432">
    <property type="term" value="P:SOS response"/>
    <property type="evidence" value="ECO:0007669"/>
    <property type="project" value="UniProtKB-UniRule"/>
</dbReference>
<dbReference type="SMART" id="SM00956">
    <property type="entry name" value="RQC"/>
    <property type="match status" value="1"/>
</dbReference>
<comment type="cofactor">
    <cofactor evidence="2">
        <name>Zn(2+)</name>
        <dbReference type="ChEBI" id="CHEBI:29105"/>
    </cofactor>
</comment>
<dbReference type="CDD" id="cd18794">
    <property type="entry name" value="SF2_C_RecQ"/>
    <property type="match status" value="1"/>
</dbReference>
<dbReference type="PROSITE" id="PS51192">
    <property type="entry name" value="HELICASE_ATP_BIND_1"/>
    <property type="match status" value="1"/>
</dbReference>
<dbReference type="GO" id="GO:0046872">
    <property type="term" value="F:metal ion binding"/>
    <property type="evidence" value="ECO:0007669"/>
    <property type="project" value="UniProtKB-KW"/>
</dbReference>
<evidence type="ECO:0000256" key="1">
    <source>
        <dbReference type="ARBA" id="ARBA00001946"/>
    </source>
</evidence>
<feature type="domain" description="HRDC" evidence="17">
    <location>
        <begin position="533"/>
        <end position="607"/>
    </location>
</feature>
<dbReference type="Pfam" id="PF16124">
    <property type="entry name" value="RecQ_Zn_bind"/>
    <property type="match status" value="1"/>
</dbReference>
<dbReference type="Pfam" id="PF00570">
    <property type="entry name" value="HRDC"/>
    <property type="match status" value="1"/>
</dbReference>